<name>A0A3Q0GVT4_ALLSI</name>
<comment type="caution">
    <text evidence="3">Lacks conserved residue(s) required for the propagation of feature annotation.</text>
</comment>
<dbReference type="InterPro" id="IPR018244">
    <property type="entry name" value="Allrgn_V5/Tpx1_CS"/>
</dbReference>
<dbReference type="KEGG" id="asn:102375295"/>
<evidence type="ECO:0000259" key="5">
    <source>
        <dbReference type="PROSITE" id="PS51670"/>
    </source>
</evidence>
<dbReference type="InterPro" id="IPR013871">
    <property type="entry name" value="Cysteine_rich_secretory"/>
</dbReference>
<dbReference type="InterPro" id="IPR002413">
    <property type="entry name" value="V5_allergen-like"/>
</dbReference>
<dbReference type="InterPro" id="IPR003582">
    <property type="entry name" value="ShKT_dom"/>
</dbReference>
<dbReference type="PANTHER" id="PTHR10334">
    <property type="entry name" value="CYSTEINE-RICH SECRETORY PROTEIN-RELATED"/>
    <property type="match status" value="1"/>
</dbReference>
<dbReference type="Gene3D" id="3.40.33.10">
    <property type="entry name" value="CAP"/>
    <property type="match status" value="2"/>
</dbReference>
<evidence type="ECO:0000313" key="6">
    <source>
        <dbReference type="Proteomes" id="UP000189705"/>
    </source>
</evidence>
<dbReference type="InterPro" id="IPR035940">
    <property type="entry name" value="CAP_sf"/>
</dbReference>
<keyword evidence="6" id="KW-1185">Reference proteome</keyword>
<dbReference type="SUPFAM" id="SSF55797">
    <property type="entry name" value="PR-1-like"/>
    <property type="match status" value="2"/>
</dbReference>
<evidence type="ECO:0000256" key="4">
    <source>
        <dbReference type="SAM" id="SignalP"/>
    </source>
</evidence>
<feature type="disulfide bond" evidence="3">
    <location>
        <begin position="452"/>
        <end position="486"/>
    </location>
</feature>
<feature type="domain" description="ShKT" evidence="5">
    <location>
        <begin position="452"/>
        <end position="486"/>
    </location>
</feature>
<dbReference type="PRINTS" id="PR00838">
    <property type="entry name" value="V5ALLERGEN"/>
</dbReference>
<dbReference type="InParanoid" id="A0A3Q0GVT4"/>
<proteinExistence type="inferred from homology"/>
<dbReference type="AlphaFoldDB" id="A0A3Q0GVT4"/>
<dbReference type="STRING" id="38654.A0A3Q0GVT4"/>
<feature type="signal peptide" evidence="4">
    <location>
        <begin position="1"/>
        <end position="19"/>
    </location>
</feature>
<keyword evidence="2 3" id="KW-1015">Disulfide bond</keyword>
<dbReference type="Pfam" id="PF00188">
    <property type="entry name" value="CAP"/>
    <property type="match status" value="2"/>
</dbReference>
<evidence type="ECO:0000313" key="7">
    <source>
        <dbReference type="RefSeq" id="XP_025062290.1"/>
    </source>
</evidence>
<evidence type="ECO:0000256" key="3">
    <source>
        <dbReference type="PROSITE-ProRule" id="PRU01005"/>
    </source>
</evidence>
<protein>
    <submittedName>
        <fullName evidence="7">Uncharacterized protein LOC102375295</fullName>
    </submittedName>
</protein>
<accession>A0A3Q0GVT4</accession>
<dbReference type="PROSITE" id="PS51670">
    <property type="entry name" value="SHKT"/>
    <property type="match status" value="2"/>
</dbReference>
<evidence type="ECO:0000256" key="2">
    <source>
        <dbReference type="ARBA" id="ARBA00023157"/>
    </source>
</evidence>
<dbReference type="FunFam" id="3.40.33.10:FF:000005">
    <property type="entry name" value="Cysteine-rich secretory protein 2"/>
    <property type="match status" value="2"/>
</dbReference>
<feature type="disulfide bond" evidence="3">
    <location>
        <begin position="213"/>
        <end position="231"/>
    </location>
</feature>
<dbReference type="RefSeq" id="XP_025062290.1">
    <property type="nucleotide sequence ID" value="XM_025206505.1"/>
</dbReference>
<reference evidence="7" key="1">
    <citation type="submission" date="2025-08" db="UniProtKB">
        <authorList>
            <consortium name="RefSeq"/>
        </authorList>
    </citation>
    <scope>IDENTIFICATION</scope>
</reference>
<sequence length="491" mass="54632">MLLLATFLCLAAVLQQSSGQEPAEGYNDLSTDKIDQQNSIVEKHNTLRRQVNPPASNMLKMKWSSAAQANAKLWADACNLSHSLESYRTTDTVCGENLYMSSAPNTWSDAIQYWYDERKDFVYGSGPKSPGDVVGHYTQVVWYKSYQIGCAVAFCPQKKYKYYYVCHYCPAGNFESLLSTPYKSGPPCEDCPTACDNGLCTNPCMYADVYSNCPGLAKVYGCDHVMVKNNCLASCRCTTEIKGVTHTRMILLTTFLCLTAVLQESSGVELVPGYDALATTNVQQQTLIVNKHNTLRRQVKPSASNMLRMEWNAAAQANAKRWANECTLLHSPTSKRTTTTACGENLYMSTAPHGWSDVIQAWYNETKNFKYGSGPKYTGAMIGHYTQVVWYKSYQIGCAVAFCPQKKFKYYYVCHYCPAGNIVGLSNRPYKSGPPCGDCPKACDQGLCTNPCKHTDKYSNCPDLVKKHGCTKYDLTKKNCVASCQCTTEIK</sequence>
<evidence type="ECO:0000256" key="1">
    <source>
        <dbReference type="ARBA" id="ARBA00009923"/>
    </source>
</evidence>
<comment type="similarity">
    <text evidence="1">Belongs to the CRISP family.</text>
</comment>
<dbReference type="Gene3D" id="1.10.10.740">
    <property type="entry name" value="Crisp domain"/>
    <property type="match status" value="2"/>
</dbReference>
<dbReference type="InterPro" id="IPR034117">
    <property type="entry name" value="SCP_CRISP"/>
</dbReference>
<dbReference type="InterPro" id="IPR014044">
    <property type="entry name" value="CAP_dom"/>
</dbReference>
<dbReference type="PROSITE" id="PS01010">
    <property type="entry name" value="CRISP_2"/>
    <property type="match status" value="2"/>
</dbReference>
<dbReference type="InterPro" id="IPR001283">
    <property type="entry name" value="CRISP-related"/>
</dbReference>
<dbReference type="SMART" id="SM00198">
    <property type="entry name" value="SCP"/>
    <property type="match status" value="2"/>
</dbReference>
<gene>
    <name evidence="7" type="primary">LOC102375295</name>
</gene>
<dbReference type="Proteomes" id="UP000189705">
    <property type="component" value="Unplaced"/>
</dbReference>
<keyword evidence="4" id="KW-0732">Signal</keyword>
<dbReference type="GO" id="GO:0005576">
    <property type="term" value="C:extracellular region"/>
    <property type="evidence" value="ECO:0007669"/>
    <property type="project" value="InterPro"/>
</dbReference>
<dbReference type="InterPro" id="IPR042076">
    <property type="entry name" value="Crisp-like_dom"/>
</dbReference>
<dbReference type="PROSITE" id="PS01009">
    <property type="entry name" value="CRISP_1"/>
    <property type="match status" value="2"/>
</dbReference>
<feature type="chain" id="PRO_5017935568" evidence="4">
    <location>
        <begin position="20"/>
        <end position="491"/>
    </location>
</feature>
<dbReference type="PRINTS" id="PR00837">
    <property type="entry name" value="V5TPXLIKE"/>
</dbReference>
<feature type="domain" description="ShKT" evidence="5">
    <location>
        <begin position="204"/>
        <end position="237"/>
    </location>
</feature>
<feature type="disulfide bond" evidence="3">
    <location>
        <begin position="222"/>
        <end position="235"/>
    </location>
</feature>
<dbReference type="GeneID" id="102375295"/>
<dbReference type="SUPFAM" id="SSF57546">
    <property type="entry name" value="Crisp domain-like"/>
    <property type="match status" value="2"/>
</dbReference>
<organism evidence="6 7">
    <name type="scientific">Alligator sinensis</name>
    <name type="common">Chinese alligator</name>
    <dbReference type="NCBI Taxonomy" id="38654"/>
    <lineage>
        <taxon>Eukaryota</taxon>
        <taxon>Metazoa</taxon>
        <taxon>Chordata</taxon>
        <taxon>Craniata</taxon>
        <taxon>Vertebrata</taxon>
        <taxon>Euteleostomi</taxon>
        <taxon>Archelosauria</taxon>
        <taxon>Archosauria</taxon>
        <taxon>Crocodylia</taxon>
        <taxon>Alligatoridae</taxon>
        <taxon>Alligatorinae</taxon>
        <taxon>Alligator</taxon>
    </lineage>
</organism>
<dbReference type="CDD" id="cd05383">
    <property type="entry name" value="CAP_CRISP"/>
    <property type="match status" value="2"/>
</dbReference>
<dbReference type="Pfam" id="PF08562">
    <property type="entry name" value="Crisp"/>
    <property type="match status" value="2"/>
</dbReference>
<dbReference type="FunFam" id="1.10.10.740:FF:000001">
    <property type="entry name" value="Cysteine-rich secretory protein 2"/>
    <property type="match status" value="2"/>
</dbReference>